<protein>
    <submittedName>
        <fullName evidence="1">Uncharacterized protein</fullName>
    </submittedName>
</protein>
<name>A0ABX4MXX0_9MICC</name>
<evidence type="ECO:0000313" key="1">
    <source>
        <dbReference type="EMBL" id="PJJ44384.1"/>
    </source>
</evidence>
<dbReference type="EMBL" id="PGEY01000001">
    <property type="protein sequence ID" value="PJJ44384.1"/>
    <property type="molecule type" value="Genomic_DNA"/>
</dbReference>
<accession>A0ABX4MXX0</accession>
<proteinExistence type="predicted"/>
<reference evidence="1 2" key="1">
    <citation type="submission" date="2017-11" db="EMBL/GenBank/DDBJ databases">
        <title>Sequencing the genomes of 1000 actinobacteria strains.</title>
        <authorList>
            <person name="Klenk H.-P."/>
        </authorList>
    </citation>
    <scope>NUCLEOTIDE SEQUENCE [LARGE SCALE GENOMIC DNA]</scope>
    <source>
        <strain evidence="1 2">DSM 12798</strain>
    </source>
</reference>
<dbReference type="Proteomes" id="UP000229263">
    <property type="component" value="Unassembled WGS sequence"/>
</dbReference>
<gene>
    <name evidence="1" type="ORF">ATK23_1617</name>
</gene>
<keyword evidence="2" id="KW-1185">Reference proteome</keyword>
<evidence type="ECO:0000313" key="2">
    <source>
        <dbReference type="Proteomes" id="UP000229263"/>
    </source>
</evidence>
<organism evidence="1 2">
    <name type="scientific">Glutamicibacter mysorens</name>
    <dbReference type="NCBI Taxonomy" id="257984"/>
    <lineage>
        <taxon>Bacteria</taxon>
        <taxon>Bacillati</taxon>
        <taxon>Actinomycetota</taxon>
        <taxon>Actinomycetes</taxon>
        <taxon>Micrococcales</taxon>
        <taxon>Micrococcaceae</taxon>
        <taxon>Glutamicibacter</taxon>
    </lineage>
</organism>
<sequence>MPGVIFKRHVIHRVKVSVNNPKSQLPKVFSTFSNVNGGERATAMPDTAAIPLANERNQEALAVLELVAAPACKLQLLPG</sequence>
<comment type="caution">
    <text evidence="1">The sequence shown here is derived from an EMBL/GenBank/DDBJ whole genome shotgun (WGS) entry which is preliminary data.</text>
</comment>